<keyword evidence="2" id="KW-1185">Reference proteome</keyword>
<dbReference type="EMBL" id="CM039430">
    <property type="protein sequence ID" value="KAI4345787.1"/>
    <property type="molecule type" value="Genomic_DNA"/>
</dbReference>
<evidence type="ECO:0000313" key="2">
    <source>
        <dbReference type="Proteomes" id="UP000828941"/>
    </source>
</evidence>
<accession>A0ACB9PBB7</accession>
<sequence length="228" mass="26489">MGSQDVKLISFWVSPFGYRVQWALKLKGIDHEYIEEDIFNKSNLLLQLNPVQKKVPVLVHHQKPVPESYIILEYIDETWKQSPLLPQQPYHRALARFWAKFAEEKILDAAWIAMCSSGEDKEKGVNIAREAVEKLEEEIKGKKFFGGESIGFLDIALGWISYWLPVWEEVGDMKILDPSKFPAITAWISNFLNHPVIKDCLPPRDKMLVYFHSRREALSSSFHGWFKV</sequence>
<proteinExistence type="predicted"/>
<reference evidence="1 2" key="1">
    <citation type="journal article" date="2022" name="DNA Res.">
        <title>Chromosomal-level genome assembly of the orchid tree Bauhinia variegata (Leguminosae; Cercidoideae) supports the allotetraploid origin hypothesis of Bauhinia.</title>
        <authorList>
            <person name="Zhong Y."/>
            <person name="Chen Y."/>
            <person name="Zheng D."/>
            <person name="Pang J."/>
            <person name="Liu Y."/>
            <person name="Luo S."/>
            <person name="Meng S."/>
            <person name="Qian L."/>
            <person name="Wei D."/>
            <person name="Dai S."/>
            <person name="Zhou R."/>
        </authorList>
    </citation>
    <scope>NUCLEOTIDE SEQUENCE [LARGE SCALE GENOMIC DNA]</scope>
    <source>
        <strain evidence="1">BV-YZ2020</strain>
    </source>
</reference>
<comment type="caution">
    <text evidence="1">The sequence shown here is derived from an EMBL/GenBank/DDBJ whole genome shotgun (WGS) entry which is preliminary data.</text>
</comment>
<protein>
    <submittedName>
        <fullName evidence="1">Uncharacterized protein</fullName>
    </submittedName>
</protein>
<organism evidence="1 2">
    <name type="scientific">Bauhinia variegata</name>
    <name type="common">Purple orchid tree</name>
    <name type="synonym">Phanera variegata</name>
    <dbReference type="NCBI Taxonomy" id="167791"/>
    <lineage>
        <taxon>Eukaryota</taxon>
        <taxon>Viridiplantae</taxon>
        <taxon>Streptophyta</taxon>
        <taxon>Embryophyta</taxon>
        <taxon>Tracheophyta</taxon>
        <taxon>Spermatophyta</taxon>
        <taxon>Magnoliopsida</taxon>
        <taxon>eudicotyledons</taxon>
        <taxon>Gunneridae</taxon>
        <taxon>Pentapetalae</taxon>
        <taxon>rosids</taxon>
        <taxon>fabids</taxon>
        <taxon>Fabales</taxon>
        <taxon>Fabaceae</taxon>
        <taxon>Cercidoideae</taxon>
        <taxon>Cercideae</taxon>
        <taxon>Bauhiniinae</taxon>
        <taxon>Bauhinia</taxon>
    </lineage>
</organism>
<dbReference type="Proteomes" id="UP000828941">
    <property type="component" value="Chromosome 5"/>
</dbReference>
<name>A0ACB9PBB7_BAUVA</name>
<evidence type="ECO:0000313" key="1">
    <source>
        <dbReference type="EMBL" id="KAI4345787.1"/>
    </source>
</evidence>
<gene>
    <name evidence="1" type="ORF">L6164_012881</name>
</gene>